<reference evidence="12" key="2">
    <citation type="journal article" date="2022" name="Microbiol. Resour. Announc.">
        <title>Metagenome Sequencing to Explore Phylogenomics of Terrestrial Cyanobacteria.</title>
        <authorList>
            <person name="Ward R.D."/>
            <person name="Stajich J.E."/>
            <person name="Johansen J.R."/>
            <person name="Huntemann M."/>
            <person name="Clum A."/>
            <person name="Foster B."/>
            <person name="Foster B."/>
            <person name="Roux S."/>
            <person name="Palaniappan K."/>
            <person name="Varghese N."/>
            <person name="Mukherjee S."/>
            <person name="Reddy T.B.K."/>
            <person name="Daum C."/>
            <person name="Copeland A."/>
            <person name="Chen I.A."/>
            <person name="Ivanova N.N."/>
            <person name="Kyrpides N.C."/>
            <person name="Shapiro N."/>
            <person name="Eloe-Fadrosh E.A."/>
            <person name="Pietrasiak N."/>
        </authorList>
    </citation>
    <scope>NUCLEOTIDE SEQUENCE</scope>
    <source>
        <strain evidence="12">UHER 2000/2452</strain>
    </source>
</reference>
<evidence type="ECO:0000313" key="13">
    <source>
        <dbReference type="Proteomes" id="UP000757435"/>
    </source>
</evidence>
<dbReference type="InterPro" id="IPR038063">
    <property type="entry name" value="Transpep_catalytic_dom"/>
</dbReference>
<evidence type="ECO:0000256" key="3">
    <source>
        <dbReference type="ARBA" id="ARBA00022676"/>
    </source>
</evidence>
<evidence type="ECO:0000256" key="10">
    <source>
        <dbReference type="SAM" id="SignalP"/>
    </source>
</evidence>
<dbReference type="PANTHER" id="PTHR30582:SF24">
    <property type="entry name" value="L,D-TRANSPEPTIDASE ERFK_SRFK-RELATED"/>
    <property type="match status" value="1"/>
</dbReference>
<keyword evidence="8 9" id="KW-0961">Cell wall biogenesis/degradation</keyword>
<comment type="similarity">
    <text evidence="2">Belongs to the YkuD family.</text>
</comment>
<feature type="active site" description="Nucleophile" evidence="9">
    <location>
        <position position="176"/>
    </location>
</feature>
<dbReference type="AlphaFoldDB" id="A0A951UMZ7"/>
<dbReference type="Gene3D" id="2.40.440.10">
    <property type="entry name" value="L,D-transpeptidase catalytic domain-like"/>
    <property type="match status" value="1"/>
</dbReference>
<evidence type="ECO:0000256" key="2">
    <source>
        <dbReference type="ARBA" id="ARBA00005992"/>
    </source>
</evidence>
<evidence type="ECO:0000259" key="11">
    <source>
        <dbReference type="PROSITE" id="PS52029"/>
    </source>
</evidence>
<dbReference type="EMBL" id="JAHHHD010000011">
    <property type="protein sequence ID" value="MBW4659314.1"/>
    <property type="molecule type" value="Genomic_DNA"/>
</dbReference>
<evidence type="ECO:0000256" key="4">
    <source>
        <dbReference type="ARBA" id="ARBA00022679"/>
    </source>
</evidence>
<dbReference type="GO" id="GO:0005576">
    <property type="term" value="C:extracellular region"/>
    <property type="evidence" value="ECO:0007669"/>
    <property type="project" value="TreeGrafter"/>
</dbReference>
<evidence type="ECO:0000313" key="12">
    <source>
        <dbReference type="EMBL" id="MBW4659314.1"/>
    </source>
</evidence>
<dbReference type="Proteomes" id="UP000757435">
    <property type="component" value="Unassembled WGS sequence"/>
</dbReference>
<name>A0A951UMZ7_9CYAN</name>
<dbReference type="InterPro" id="IPR050979">
    <property type="entry name" value="LD-transpeptidase"/>
</dbReference>
<comment type="caution">
    <text evidence="12">The sequence shown here is derived from an EMBL/GenBank/DDBJ whole genome shotgun (WGS) entry which is preliminary data.</text>
</comment>
<dbReference type="PANTHER" id="PTHR30582">
    <property type="entry name" value="L,D-TRANSPEPTIDASE"/>
    <property type="match status" value="1"/>
</dbReference>
<dbReference type="PROSITE" id="PS52029">
    <property type="entry name" value="LD_TPASE"/>
    <property type="match status" value="1"/>
</dbReference>
<dbReference type="GO" id="GO:0018104">
    <property type="term" value="P:peptidoglycan-protein cross-linking"/>
    <property type="evidence" value="ECO:0007669"/>
    <property type="project" value="TreeGrafter"/>
</dbReference>
<evidence type="ECO:0000256" key="7">
    <source>
        <dbReference type="ARBA" id="ARBA00022984"/>
    </source>
</evidence>
<protein>
    <submittedName>
        <fullName evidence="12">L,D-transpeptidase</fullName>
    </submittedName>
</protein>
<dbReference type="GO" id="GO:0008360">
    <property type="term" value="P:regulation of cell shape"/>
    <property type="evidence" value="ECO:0007669"/>
    <property type="project" value="UniProtKB-UniRule"/>
</dbReference>
<keyword evidence="7 9" id="KW-0573">Peptidoglycan synthesis</keyword>
<keyword evidence="3" id="KW-0328">Glycosyltransferase</keyword>
<dbReference type="Pfam" id="PF03734">
    <property type="entry name" value="YkuD"/>
    <property type="match status" value="1"/>
</dbReference>
<feature type="chain" id="PRO_5037973957" evidence="10">
    <location>
        <begin position="32"/>
        <end position="201"/>
    </location>
</feature>
<keyword evidence="10" id="KW-0732">Signal</keyword>
<dbReference type="GO" id="GO:0071555">
    <property type="term" value="P:cell wall organization"/>
    <property type="evidence" value="ECO:0007669"/>
    <property type="project" value="UniProtKB-UniRule"/>
</dbReference>
<evidence type="ECO:0000256" key="6">
    <source>
        <dbReference type="ARBA" id="ARBA00022960"/>
    </source>
</evidence>
<evidence type="ECO:0000256" key="9">
    <source>
        <dbReference type="PROSITE-ProRule" id="PRU01373"/>
    </source>
</evidence>
<gene>
    <name evidence="12" type="ORF">KME15_11615</name>
</gene>
<evidence type="ECO:0000256" key="8">
    <source>
        <dbReference type="ARBA" id="ARBA00023316"/>
    </source>
</evidence>
<evidence type="ECO:0000256" key="5">
    <source>
        <dbReference type="ARBA" id="ARBA00022801"/>
    </source>
</evidence>
<proteinExistence type="inferred from homology"/>
<dbReference type="SUPFAM" id="SSF141523">
    <property type="entry name" value="L,D-transpeptidase catalytic domain-like"/>
    <property type="match status" value="1"/>
</dbReference>
<dbReference type="GO" id="GO:0016757">
    <property type="term" value="F:glycosyltransferase activity"/>
    <property type="evidence" value="ECO:0007669"/>
    <property type="project" value="UniProtKB-KW"/>
</dbReference>
<feature type="signal peptide" evidence="10">
    <location>
        <begin position="1"/>
        <end position="31"/>
    </location>
</feature>
<comment type="pathway">
    <text evidence="1 9">Cell wall biogenesis; peptidoglycan biosynthesis.</text>
</comment>
<sequence length="201" mass="21997">MKRSALNFAVLLPLGLLQLIISGVAAPAAEAASPTAPRSPLQAKLEQLQQLIIPELPGLGRSETFLPKPDPLAYVHLVIKLSDRRVYLYERDQVKTSFPVAIGRAGWETPTGSYQVFQMLRNPAWEHPFTGEVMPPGADNPLGSRWIGFWTDGTNFIGFHGTPNAESVGTPASHGCVRMYDQDVVKLFERVKVGTPVQVVP</sequence>
<reference evidence="12" key="1">
    <citation type="submission" date="2021-05" db="EMBL/GenBank/DDBJ databases">
        <authorList>
            <person name="Pietrasiak N."/>
            <person name="Ward R."/>
            <person name="Stajich J.E."/>
            <person name="Kurbessoian T."/>
        </authorList>
    </citation>
    <scope>NUCLEOTIDE SEQUENCE</scope>
    <source>
        <strain evidence="12">UHER 2000/2452</strain>
    </source>
</reference>
<evidence type="ECO:0000256" key="1">
    <source>
        <dbReference type="ARBA" id="ARBA00004752"/>
    </source>
</evidence>
<feature type="domain" description="L,D-TPase catalytic" evidence="11">
    <location>
        <begin position="75"/>
        <end position="200"/>
    </location>
</feature>
<dbReference type="InterPro" id="IPR005490">
    <property type="entry name" value="LD_TPept_cat_dom"/>
</dbReference>
<dbReference type="GO" id="GO:0071972">
    <property type="term" value="F:peptidoglycan L,D-transpeptidase activity"/>
    <property type="evidence" value="ECO:0007669"/>
    <property type="project" value="TreeGrafter"/>
</dbReference>
<feature type="active site" description="Proton donor/acceptor" evidence="9">
    <location>
        <position position="160"/>
    </location>
</feature>
<organism evidence="12 13">
    <name type="scientific">Drouetiella hepatica Uher 2000/2452</name>
    <dbReference type="NCBI Taxonomy" id="904376"/>
    <lineage>
        <taxon>Bacteria</taxon>
        <taxon>Bacillati</taxon>
        <taxon>Cyanobacteriota</taxon>
        <taxon>Cyanophyceae</taxon>
        <taxon>Oculatellales</taxon>
        <taxon>Oculatellaceae</taxon>
        <taxon>Drouetiella</taxon>
    </lineage>
</organism>
<accession>A0A951UMZ7</accession>
<keyword evidence="4" id="KW-0808">Transferase</keyword>
<keyword evidence="5" id="KW-0378">Hydrolase</keyword>
<dbReference type="CDD" id="cd16913">
    <property type="entry name" value="YkuD_like"/>
    <property type="match status" value="1"/>
</dbReference>
<keyword evidence="6 9" id="KW-0133">Cell shape</keyword>